<evidence type="ECO:0000256" key="2">
    <source>
        <dbReference type="ARBA" id="ARBA00023043"/>
    </source>
</evidence>
<sequence length="117" mass="13130">MGNCTVLLQCLLQNKLNVDSRDQWGRTPLSWAAEYGSLAVVKILLGQGADINALDYEGDSPLSWLIHAGDPVQRGLAATKAYLEQRGAKEVKLRGMKSTWIWALTYSRLLRYVRPRI</sequence>
<dbReference type="SUPFAM" id="SSF48403">
    <property type="entry name" value="Ankyrin repeat"/>
    <property type="match status" value="1"/>
</dbReference>
<dbReference type="InterPro" id="IPR002110">
    <property type="entry name" value="Ankyrin_rpt"/>
</dbReference>
<evidence type="ECO:0000256" key="3">
    <source>
        <dbReference type="PROSITE-ProRule" id="PRU00023"/>
    </source>
</evidence>
<dbReference type="EMBL" id="JAPQKH010000004">
    <property type="protein sequence ID" value="KAJ5101083.1"/>
    <property type="molecule type" value="Genomic_DNA"/>
</dbReference>
<gene>
    <name evidence="4" type="ORF">N7456_007135</name>
</gene>
<dbReference type="OrthoDB" id="4807664at2759"/>
<dbReference type="Gene3D" id="1.25.40.20">
    <property type="entry name" value="Ankyrin repeat-containing domain"/>
    <property type="match status" value="1"/>
</dbReference>
<dbReference type="PROSITE" id="PS50297">
    <property type="entry name" value="ANK_REP_REGION"/>
    <property type="match status" value="1"/>
</dbReference>
<evidence type="ECO:0000256" key="1">
    <source>
        <dbReference type="ARBA" id="ARBA00022737"/>
    </source>
</evidence>
<dbReference type="SMART" id="SM00248">
    <property type="entry name" value="ANK"/>
    <property type="match status" value="1"/>
</dbReference>
<dbReference type="Proteomes" id="UP001149165">
    <property type="component" value="Unassembled WGS sequence"/>
</dbReference>
<organism evidence="4 5">
    <name type="scientific">Penicillium angulare</name>
    <dbReference type="NCBI Taxonomy" id="116970"/>
    <lineage>
        <taxon>Eukaryota</taxon>
        <taxon>Fungi</taxon>
        <taxon>Dikarya</taxon>
        <taxon>Ascomycota</taxon>
        <taxon>Pezizomycotina</taxon>
        <taxon>Eurotiomycetes</taxon>
        <taxon>Eurotiomycetidae</taxon>
        <taxon>Eurotiales</taxon>
        <taxon>Aspergillaceae</taxon>
        <taxon>Penicillium</taxon>
    </lineage>
</organism>
<accession>A0A9W9KCQ0</accession>
<protein>
    <recommendedName>
        <fullName evidence="6">Ankyrin</fullName>
    </recommendedName>
</protein>
<evidence type="ECO:0008006" key="6">
    <source>
        <dbReference type="Google" id="ProtNLM"/>
    </source>
</evidence>
<dbReference type="PANTHER" id="PTHR24171">
    <property type="entry name" value="ANKYRIN REPEAT DOMAIN-CONTAINING PROTEIN 39-RELATED"/>
    <property type="match status" value="1"/>
</dbReference>
<keyword evidence="5" id="KW-1185">Reference proteome</keyword>
<dbReference type="InterPro" id="IPR036770">
    <property type="entry name" value="Ankyrin_rpt-contain_sf"/>
</dbReference>
<dbReference type="PROSITE" id="PS50088">
    <property type="entry name" value="ANK_REPEAT"/>
    <property type="match status" value="1"/>
</dbReference>
<dbReference type="Pfam" id="PF12796">
    <property type="entry name" value="Ank_2"/>
    <property type="match status" value="1"/>
</dbReference>
<feature type="repeat" description="ANK" evidence="3">
    <location>
        <begin position="24"/>
        <end position="56"/>
    </location>
</feature>
<name>A0A9W9KCQ0_9EURO</name>
<evidence type="ECO:0000313" key="4">
    <source>
        <dbReference type="EMBL" id="KAJ5101083.1"/>
    </source>
</evidence>
<dbReference type="AlphaFoldDB" id="A0A9W9KCQ0"/>
<comment type="caution">
    <text evidence="4">The sequence shown here is derived from an EMBL/GenBank/DDBJ whole genome shotgun (WGS) entry which is preliminary data.</text>
</comment>
<keyword evidence="1" id="KW-0677">Repeat</keyword>
<keyword evidence="2 3" id="KW-0040">ANK repeat</keyword>
<evidence type="ECO:0000313" key="5">
    <source>
        <dbReference type="Proteomes" id="UP001149165"/>
    </source>
</evidence>
<proteinExistence type="predicted"/>
<reference evidence="4" key="1">
    <citation type="submission" date="2022-11" db="EMBL/GenBank/DDBJ databases">
        <authorList>
            <person name="Petersen C."/>
        </authorList>
    </citation>
    <scope>NUCLEOTIDE SEQUENCE</scope>
    <source>
        <strain evidence="4">IBT 30069</strain>
    </source>
</reference>
<reference evidence="4" key="2">
    <citation type="journal article" date="2023" name="IMA Fungus">
        <title>Comparative genomic study of the Penicillium genus elucidates a diverse pangenome and 15 lateral gene transfer events.</title>
        <authorList>
            <person name="Petersen C."/>
            <person name="Sorensen T."/>
            <person name="Nielsen M.R."/>
            <person name="Sondergaard T.E."/>
            <person name="Sorensen J.L."/>
            <person name="Fitzpatrick D.A."/>
            <person name="Frisvad J.C."/>
            <person name="Nielsen K.L."/>
        </authorList>
    </citation>
    <scope>NUCLEOTIDE SEQUENCE</scope>
    <source>
        <strain evidence="4">IBT 30069</strain>
    </source>
</reference>